<reference evidence="2 3" key="2">
    <citation type="submission" date="2024-07" db="EMBL/GenBank/DDBJ databases">
        <authorList>
            <person name="Akdeniz Z."/>
        </authorList>
    </citation>
    <scope>NUCLEOTIDE SEQUENCE [LARGE SCALE GENOMIC DNA]</scope>
</reference>
<protein>
    <submittedName>
        <fullName evidence="1">Uncharacterized protein</fullName>
    </submittedName>
</protein>
<dbReference type="AlphaFoldDB" id="A0AA86UY35"/>
<dbReference type="InterPro" id="IPR032675">
    <property type="entry name" value="LRR_dom_sf"/>
</dbReference>
<reference evidence="1" key="1">
    <citation type="submission" date="2023-06" db="EMBL/GenBank/DDBJ databases">
        <authorList>
            <person name="Kurt Z."/>
        </authorList>
    </citation>
    <scope>NUCLEOTIDE SEQUENCE</scope>
</reference>
<sequence length="169" mass="19132">MDQSLALSSRRYTRPRVLITTSSVQPFLIQQYNTYLEQNNLRPNNSVLRYLQSPSTTIDFSRDFVGSSGFVAFTTVLTRQIINQIKEVNLRSNALDNKAVSVLVETFSGSKLEHLDLSGNCFGKGSVQMLIQLIQSCEGFKKICLKNVGGIQEENVDYIKRKCKVDVEW</sequence>
<gene>
    <name evidence="1" type="ORF">HINF_LOCUS64260</name>
    <name evidence="2" type="ORF">HINF_LOCUS7360</name>
</gene>
<dbReference type="Proteomes" id="UP001642409">
    <property type="component" value="Unassembled WGS sequence"/>
</dbReference>
<evidence type="ECO:0000313" key="2">
    <source>
        <dbReference type="EMBL" id="CAL5982898.1"/>
    </source>
</evidence>
<organism evidence="1">
    <name type="scientific">Hexamita inflata</name>
    <dbReference type="NCBI Taxonomy" id="28002"/>
    <lineage>
        <taxon>Eukaryota</taxon>
        <taxon>Metamonada</taxon>
        <taxon>Diplomonadida</taxon>
        <taxon>Hexamitidae</taxon>
        <taxon>Hexamitinae</taxon>
        <taxon>Hexamita</taxon>
    </lineage>
</organism>
<dbReference type="EMBL" id="CATOUU010001174">
    <property type="protein sequence ID" value="CAI9976615.1"/>
    <property type="molecule type" value="Genomic_DNA"/>
</dbReference>
<dbReference type="SUPFAM" id="SSF52047">
    <property type="entry name" value="RNI-like"/>
    <property type="match status" value="1"/>
</dbReference>
<evidence type="ECO:0000313" key="1">
    <source>
        <dbReference type="EMBL" id="CAI9976615.1"/>
    </source>
</evidence>
<accession>A0AA86UY35</accession>
<evidence type="ECO:0000313" key="3">
    <source>
        <dbReference type="Proteomes" id="UP001642409"/>
    </source>
</evidence>
<name>A0AA86UY35_9EUKA</name>
<dbReference type="Gene3D" id="3.80.10.10">
    <property type="entry name" value="Ribonuclease Inhibitor"/>
    <property type="match status" value="1"/>
</dbReference>
<comment type="caution">
    <text evidence="1">The sequence shown here is derived from an EMBL/GenBank/DDBJ whole genome shotgun (WGS) entry which is preliminary data.</text>
</comment>
<keyword evidence="3" id="KW-1185">Reference proteome</keyword>
<dbReference type="EMBL" id="CAXDID020000015">
    <property type="protein sequence ID" value="CAL5982898.1"/>
    <property type="molecule type" value="Genomic_DNA"/>
</dbReference>
<proteinExistence type="predicted"/>